<dbReference type="PANTHER" id="PTHR33204:SF39">
    <property type="entry name" value="TRANSCRIPTIONAL REGULATORY PROTEIN"/>
    <property type="match status" value="1"/>
</dbReference>
<dbReference type="Gene3D" id="1.10.10.10">
    <property type="entry name" value="Winged helix-like DNA-binding domain superfamily/Winged helix DNA-binding domain"/>
    <property type="match status" value="1"/>
</dbReference>
<keyword evidence="3" id="KW-0804">Transcription</keyword>
<dbReference type="InterPro" id="IPR036388">
    <property type="entry name" value="WH-like_DNA-bd_sf"/>
</dbReference>
<gene>
    <name evidence="5" type="ORF">D1Y85_04695</name>
</gene>
<keyword evidence="6" id="KW-1185">Reference proteome</keyword>
<dbReference type="PANTHER" id="PTHR33204">
    <property type="entry name" value="TRANSCRIPTIONAL REGULATOR, MARR FAMILY"/>
    <property type="match status" value="1"/>
</dbReference>
<evidence type="ECO:0000259" key="4">
    <source>
        <dbReference type="PROSITE" id="PS51118"/>
    </source>
</evidence>
<dbReference type="InterPro" id="IPR011991">
    <property type="entry name" value="ArsR-like_HTH"/>
</dbReference>
<reference evidence="5 6" key="1">
    <citation type="submission" date="2018-11" db="EMBL/GenBank/DDBJ databases">
        <title>Paraburkholderia sp. DHOA04, isolated from soil.</title>
        <authorList>
            <person name="Gao Z.-H."/>
            <person name="Qiu L.-H."/>
            <person name="Fu J.-C."/>
        </authorList>
    </citation>
    <scope>NUCLEOTIDE SEQUENCE [LARGE SCALE GENOMIC DNA]</scope>
    <source>
        <strain evidence="5 6">DHOA04</strain>
    </source>
</reference>
<evidence type="ECO:0000256" key="2">
    <source>
        <dbReference type="ARBA" id="ARBA00023125"/>
    </source>
</evidence>
<protein>
    <submittedName>
        <fullName evidence="5">Transcriptional regulator</fullName>
    </submittedName>
</protein>
<accession>A0A3N6Q0C7</accession>
<dbReference type="CDD" id="cd00090">
    <property type="entry name" value="HTH_ARSR"/>
    <property type="match status" value="1"/>
</dbReference>
<feature type="domain" description="HTH hxlR-type" evidence="4">
    <location>
        <begin position="13"/>
        <end position="111"/>
    </location>
</feature>
<dbReference type="GO" id="GO:0006355">
    <property type="term" value="P:regulation of DNA-templated transcription"/>
    <property type="evidence" value="ECO:0007669"/>
    <property type="project" value="UniProtKB-ARBA"/>
</dbReference>
<name>A0A3N6Q0C7_9BURK</name>
<evidence type="ECO:0000256" key="3">
    <source>
        <dbReference type="ARBA" id="ARBA00023163"/>
    </source>
</evidence>
<evidence type="ECO:0000313" key="6">
    <source>
        <dbReference type="Proteomes" id="UP000272778"/>
    </source>
</evidence>
<organism evidence="5 6">
    <name type="scientific">Paraburkholderia dinghuensis</name>
    <dbReference type="NCBI Taxonomy" id="2305225"/>
    <lineage>
        <taxon>Bacteria</taxon>
        <taxon>Pseudomonadati</taxon>
        <taxon>Pseudomonadota</taxon>
        <taxon>Betaproteobacteria</taxon>
        <taxon>Burkholderiales</taxon>
        <taxon>Burkholderiaceae</taxon>
        <taxon>Paraburkholderia</taxon>
    </lineage>
</organism>
<keyword evidence="2" id="KW-0238">DNA-binding</keyword>
<dbReference type="SUPFAM" id="SSF46785">
    <property type="entry name" value="Winged helix' DNA-binding domain"/>
    <property type="match status" value="1"/>
</dbReference>
<dbReference type="PROSITE" id="PS51118">
    <property type="entry name" value="HTH_HXLR"/>
    <property type="match status" value="1"/>
</dbReference>
<dbReference type="OrthoDB" id="9807069at2"/>
<dbReference type="Pfam" id="PF01638">
    <property type="entry name" value="HxlR"/>
    <property type="match status" value="1"/>
</dbReference>
<dbReference type="InterPro" id="IPR036390">
    <property type="entry name" value="WH_DNA-bd_sf"/>
</dbReference>
<comment type="caution">
    <text evidence="5">The sequence shown here is derived from an EMBL/GenBank/DDBJ whole genome shotgun (WGS) entry which is preliminary data.</text>
</comment>
<dbReference type="Proteomes" id="UP000272778">
    <property type="component" value="Unassembled WGS sequence"/>
</dbReference>
<dbReference type="InterPro" id="IPR002577">
    <property type="entry name" value="HTH_HxlR"/>
</dbReference>
<dbReference type="RefSeq" id="WP_124149888.1">
    <property type="nucleotide sequence ID" value="NZ_RQIS01000003.1"/>
</dbReference>
<dbReference type="GO" id="GO:0003677">
    <property type="term" value="F:DNA binding"/>
    <property type="evidence" value="ECO:0007669"/>
    <property type="project" value="UniProtKB-KW"/>
</dbReference>
<evidence type="ECO:0000313" key="5">
    <source>
        <dbReference type="EMBL" id="RQH08320.1"/>
    </source>
</evidence>
<evidence type="ECO:0000256" key="1">
    <source>
        <dbReference type="ARBA" id="ARBA00023015"/>
    </source>
</evidence>
<proteinExistence type="predicted"/>
<sequence length="137" mass="15735">MSKNAPQRFAVDCPSRILFDQIADKWSMMVLTVLDSGPLRFNEIKRRLEGVSQKALTECLRRLERNGLLTRHVLPTSPVSVEYEISALGRKLQRPFKALYAWTVEYLNEVENARHAYDLAQSTISNSKGVYRSAIHR</sequence>
<dbReference type="EMBL" id="RQIS01000003">
    <property type="protein sequence ID" value="RQH08320.1"/>
    <property type="molecule type" value="Genomic_DNA"/>
</dbReference>
<dbReference type="AlphaFoldDB" id="A0A3N6Q0C7"/>
<keyword evidence="1" id="KW-0805">Transcription regulation</keyword>